<sequence length="101" mass="11431">MPYAKKGRREQPVVSPADWTVWIFTGRGEDPTFVNNSIYIHIKRNQTVLAFTTLAKRWSMTSVIQWYDSGVMEAVDGNTHRSSAIESNTYKAAHLGPVVVF</sequence>
<organism evidence="1">
    <name type="scientific">Culex pipiens</name>
    <name type="common">House mosquito</name>
    <dbReference type="NCBI Taxonomy" id="7175"/>
    <lineage>
        <taxon>Eukaryota</taxon>
        <taxon>Metazoa</taxon>
        <taxon>Ecdysozoa</taxon>
        <taxon>Arthropoda</taxon>
        <taxon>Hexapoda</taxon>
        <taxon>Insecta</taxon>
        <taxon>Pterygota</taxon>
        <taxon>Neoptera</taxon>
        <taxon>Endopterygota</taxon>
        <taxon>Diptera</taxon>
        <taxon>Nematocera</taxon>
        <taxon>Culicoidea</taxon>
        <taxon>Culicidae</taxon>
        <taxon>Culicinae</taxon>
        <taxon>Culicini</taxon>
        <taxon>Culex</taxon>
        <taxon>Culex</taxon>
    </lineage>
</organism>
<accession>A0A8D8C8T2</accession>
<dbReference type="EMBL" id="HBUE01111934">
    <property type="protein sequence ID" value="CAG6489230.1"/>
    <property type="molecule type" value="Transcribed_RNA"/>
</dbReference>
<evidence type="ECO:0000313" key="1">
    <source>
        <dbReference type="EMBL" id="CAG6489230.1"/>
    </source>
</evidence>
<reference evidence="1" key="1">
    <citation type="submission" date="2021-05" db="EMBL/GenBank/DDBJ databases">
        <authorList>
            <person name="Alioto T."/>
            <person name="Alioto T."/>
            <person name="Gomez Garrido J."/>
        </authorList>
    </citation>
    <scope>NUCLEOTIDE SEQUENCE</scope>
</reference>
<protein>
    <submittedName>
        <fullName evidence="1">(northern house mosquito) hypothetical protein</fullName>
    </submittedName>
</protein>
<name>A0A8D8C8T2_CULPI</name>
<proteinExistence type="predicted"/>
<dbReference type="AlphaFoldDB" id="A0A8D8C8T2"/>